<comment type="similarity">
    <text evidence="2">Belongs to the MscS (TC 1.A.23) family.</text>
</comment>
<evidence type="ECO:0000259" key="8">
    <source>
        <dbReference type="Pfam" id="PF00924"/>
    </source>
</evidence>
<sequence length="407" mass="43763">MAPQGGAAGSGQAATWLQDLRSTLAQFVSTEERIGISAALVALALGIAVFLAPRLVSRATAELRARVLAHPRVPDAVTDAAWLFPATVVIRTLQLAVFVGAALSLLLLWGYTGLAADLADVLAVAVPNAAKLGATVALFAGALVGTNVLEEKLDSYARASDNINAHQQGIVFRVLQLVVLLAVGMAALTVWQVRIGGLLVGAGFLGIVVGMAARQTLGSLIAGFVLMFSRPFELGDWVEIDDAEGIVTDITIINTRLSNADGETVVFPNDRVTNAKITNRTKRNRLRLRLDVGIDYEADIEHAESVADEALTDLQFVEEVPKPQVMPTTFGDSAIGLQLRFWITNPSAPRRAQAKAEVLRSVKLAFDREGIKIPYPQRELLAREEADGFQLREDRRSRPVETSVSED</sequence>
<dbReference type="InterPro" id="IPR049278">
    <property type="entry name" value="MS_channel_C"/>
</dbReference>
<evidence type="ECO:0000313" key="10">
    <source>
        <dbReference type="EMBL" id="CQR49701.1"/>
    </source>
</evidence>
<keyword evidence="5 7" id="KW-1133">Transmembrane helix</keyword>
<dbReference type="GO" id="GO:0008381">
    <property type="term" value="F:mechanosensitive monoatomic ion channel activity"/>
    <property type="evidence" value="ECO:0007669"/>
    <property type="project" value="InterPro"/>
</dbReference>
<evidence type="ECO:0000256" key="4">
    <source>
        <dbReference type="ARBA" id="ARBA00022692"/>
    </source>
</evidence>
<dbReference type="InterPro" id="IPR006685">
    <property type="entry name" value="MscS_channel_2nd"/>
</dbReference>
<feature type="domain" description="Mechanosensitive ion channel MscS C-terminal" evidence="9">
    <location>
        <begin position="289"/>
        <end position="373"/>
    </location>
</feature>
<dbReference type="InterPro" id="IPR045275">
    <property type="entry name" value="MscS_archaea/bacteria_type"/>
</dbReference>
<dbReference type="AlphaFoldDB" id="A0A0D6JP57"/>
<feature type="transmembrane region" description="Helical" evidence="7">
    <location>
        <begin position="34"/>
        <end position="56"/>
    </location>
</feature>
<keyword evidence="4 7" id="KW-0812">Transmembrane</keyword>
<dbReference type="RefSeq" id="WP_089777568.1">
    <property type="nucleotide sequence ID" value="NZ_CABLRR010000002.1"/>
</dbReference>
<proteinExistence type="inferred from homology"/>
<accession>A0A0D6JP57</accession>
<evidence type="ECO:0000256" key="2">
    <source>
        <dbReference type="ARBA" id="ARBA00008017"/>
    </source>
</evidence>
<dbReference type="PANTHER" id="PTHR30221">
    <property type="entry name" value="SMALL-CONDUCTANCE MECHANOSENSITIVE CHANNEL"/>
    <property type="match status" value="1"/>
</dbReference>
<name>A0A0D6JP57_9EURY</name>
<dbReference type="Proteomes" id="UP000198902">
    <property type="component" value="Unassembled WGS sequence"/>
</dbReference>
<dbReference type="SUPFAM" id="SSF82861">
    <property type="entry name" value="Mechanosensitive channel protein MscS (YggB), transmembrane region"/>
    <property type="match status" value="1"/>
</dbReference>
<organism evidence="10 11">
    <name type="scientific">Haloferax massiliensis</name>
    <dbReference type="NCBI Taxonomy" id="1476858"/>
    <lineage>
        <taxon>Archaea</taxon>
        <taxon>Methanobacteriati</taxon>
        <taxon>Methanobacteriota</taxon>
        <taxon>Stenosarchaea group</taxon>
        <taxon>Halobacteria</taxon>
        <taxon>Halobacteriales</taxon>
        <taxon>Haloferacaceae</taxon>
        <taxon>Haloferax</taxon>
    </lineage>
</organism>
<dbReference type="Pfam" id="PF21082">
    <property type="entry name" value="MS_channel_3rd"/>
    <property type="match status" value="1"/>
</dbReference>
<dbReference type="InterPro" id="IPR010920">
    <property type="entry name" value="LSM_dom_sf"/>
</dbReference>
<evidence type="ECO:0000256" key="6">
    <source>
        <dbReference type="ARBA" id="ARBA00023136"/>
    </source>
</evidence>
<dbReference type="PANTHER" id="PTHR30221:SF20">
    <property type="entry name" value="SMALL-CONDUCTANCE MECHANOSENSITIVE CHANNEL"/>
    <property type="match status" value="1"/>
</dbReference>
<feature type="transmembrane region" description="Helical" evidence="7">
    <location>
        <begin position="93"/>
        <end position="112"/>
    </location>
</feature>
<evidence type="ECO:0000256" key="7">
    <source>
        <dbReference type="SAM" id="Phobius"/>
    </source>
</evidence>
<feature type="domain" description="Mechanosensitive ion channel MscS" evidence="8">
    <location>
        <begin position="217"/>
        <end position="281"/>
    </location>
</feature>
<dbReference type="InterPro" id="IPR023408">
    <property type="entry name" value="MscS_beta-dom_sf"/>
</dbReference>
<keyword evidence="3" id="KW-1003">Cell membrane</keyword>
<evidence type="ECO:0000256" key="1">
    <source>
        <dbReference type="ARBA" id="ARBA00004651"/>
    </source>
</evidence>
<dbReference type="Gene3D" id="1.10.287.1260">
    <property type="match status" value="1"/>
</dbReference>
<dbReference type="EMBL" id="CSTE01000002">
    <property type="protein sequence ID" value="CQR49701.1"/>
    <property type="molecule type" value="Genomic_DNA"/>
</dbReference>
<dbReference type="GO" id="GO:0005886">
    <property type="term" value="C:plasma membrane"/>
    <property type="evidence" value="ECO:0007669"/>
    <property type="project" value="UniProtKB-SubCell"/>
</dbReference>
<evidence type="ECO:0000256" key="3">
    <source>
        <dbReference type="ARBA" id="ARBA00022475"/>
    </source>
</evidence>
<dbReference type="Gene3D" id="2.30.30.60">
    <property type="match status" value="1"/>
</dbReference>
<evidence type="ECO:0000259" key="9">
    <source>
        <dbReference type="Pfam" id="PF21082"/>
    </source>
</evidence>
<evidence type="ECO:0000313" key="11">
    <source>
        <dbReference type="Proteomes" id="UP000198902"/>
    </source>
</evidence>
<keyword evidence="6 7" id="KW-0472">Membrane</keyword>
<evidence type="ECO:0000256" key="5">
    <source>
        <dbReference type="ARBA" id="ARBA00022989"/>
    </source>
</evidence>
<dbReference type="InterPro" id="IPR011014">
    <property type="entry name" value="MscS_channel_TM-2"/>
</dbReference>
<feature type="transmembrane region" description="Helical" evidence="7">
    <location>
        <begin position="170"/>
        <end position="191"/>
    </location>
</feature>
<gene>
    <name evidence="10" type="primary">mscS_2</name>
    <name evidence="10" type="ORF">BN996_01169</name>
</gene>
<dbReference type="OrthoDB" id="31543at2157"/>
<dbReference type="Gene3D" id="3.30.70.100">
    <property type="match status" value="1"/>
</dbReference>
<feature type="transmembrane region" description="Helical" evidence="7">
    <location>
        <begin position="132"/>
        <end position="149"/>
    </location>
</feature>
<comment type="subcellular location">
    <subcellularLocation>
        <location evidence="1">Cell membrane</location>
        <topology evidence="1">Multi-pass membrane protein</topology>
    </subcellularLocation>
</comment>
<keyword evidence="11" id="KW-1185">Reference proteome</keyword>
<dbReference type="Pfam" id="PF00924">
    <property type="entry name" value="MS_channel_2nd"/>
    <property type="match status" value="1"/>
</dbReference>
<reference evidence="11" key="1">
    <citation type="submission" date="2015-03" db="EMBL/GenBank/DDBJ databases">
        <authorList>
            <person name="Urmite Genomes"/>
        </authorList>
    </citation>
    <scope>NUCLEOTIDE SEQUENCE [LARGE SCALE GENOMIC DNA]</scope>
    <source>
        <strain evidence="11">Arc-Hr</strain>
    </source>
</reference>
<dbReference type="InterPro" id="IPR011066">
    <property type="entry name" value="MscS_channel_C_sf"/>
</dbReference>
<protein>
    <submittedName>
        <fullName evidence="10">Small-conductance mechanosensitive channel</fullName>
    </submittedName>
</protein>
<dbReference type="SUPFAM" id="SSF82689">
    <property type="entry name" value="Mechanosensitive channel protein MscS (YggB), C-terminal domain"/>
    <property type="match status" value="1"/>
</dbReference>
<dbReference type="SUPFAM" id="SSF50182">
    <property type="entry name" value="Sm-like ribonucleoproteins"/>
    <property type="match status" value="1"/>
</dbReference>